<sequence length="171" mass="18572">MRLSIIVAVLPLAFAAPVVEPAPLIEARGTQAIPGKYIVKLKDSPTFSIMSAKAKAPNADHIYSNVINGFSAALTKEEVERLRHDPEVESIEQDAIISINAIVQQPGATWGLTRISHRARGSTVYVYDNSAGAGACAYVIDTGVEASHPVRILSRLSLWMESWESFESRLV</sequence>
<keyword evidence="2" id="KW-1185">Reference proteome</keyword>
<gene>
    <name evidence="1" type="ORF">NQ176_g10337</name>
</gene>
<protein>
    <submittedName>
        <fullName evidence="1">Uncharacterized protein</fullName>
    </submittedName>
</protein>
<evidence type="ECO:0000313" key="1">
    <source>
        <dbReference type="EMBL" id="KAJ2966022.1"/>
    </source>
</evidence>
<evidence type="ECO:0000313" key="2">
    <source>
        <dbReference type="Proteomes" id="UP001143910"/>
    </source>
</evidence>
<name>A0ACC1MGA5_9HYPO</name>
<reference evidence="1" key="1">
    <citation type="submission" date="2022-08" db="EMBL/GenBank/DDBJ databases">
        <title>Genome Sequence of Lecanicillium fungicola.</title>
        <authorList>
            <person name="Buettner E."/>
        </authorList>
    </citation>
    <scope>NUCLEOTIDE SEQUENCE</scope>
    <source>
        <strain evidence="1">Babe33</strain>
    </source>
</reference>
<dbReference type="EMBL" id="JANJQO010002768">
    <property type="protein sequence ID" value="KAJ2966022.1"/>
    <property type="molecule type" value="Genomic_DNA"/>
</dbReference>
<comment type="caution">
    <text evidence="1">The sequence shown here is derived from an EMBL/GenBank/DDBJ whole genome shotgun (WGS) entry which is preliminary data.</text>
</comment>
<proteinExistence type="predicted"/>
<organism evidence="1 2">
    <name type="scientific">Zarea fungicola</name>
    <dbReference type="NCBI Taxonomy" id="93591"/>
    <lineage>
        <taxon>Eukaryota</taxon>
        <taxon>Fungi</taxon>
        <taxon>Dikarya</taxon>
        <taxon>Ascomycota</taxon>
        <taxon>Pezizomycotina</taxon>
        <taxon>Sordariomycetes</taxon>
        <taxon>Hypocreomycetidae</taxon>
        <taxon>Hypocreales</taxon>
        <taxon>Cordycipitaceae</taxon>
        <taxon>Zarea</taxon>
    </lineage>
</organism>
<accession>A0ACC1MGA5</accession>
<dbReference type="Proteomes" id="UP001143910">
    <property type="component" value="Unassembled WGS sequence"/>
</dbReference>